<keyword evidence="1" id="KW-0472">Membrane</keyword>
<evidence type="ECO:0000256" key="1">
    <source>
        <dbReference type="SAM" id="Phobius"/>
    </source>
</evidence>
<organism evidence="3 4">
    <name type="scientific">Legionella spiritensis</name>
    <dbReference type="NCBI Taxonomy" id="452"/>
    <lineage>
        <taxon>Bacteria</taxon>
        <taxon>Pseudomonadati</taxon>
        <taxon>Pseudomonadota</taxon>
        <taxon>Gammaproteobacteria</taxon>
        <taxon>Legionellales</taxon>
        <taxon>Legionellaceae</taxon>
        <taxon>Legionella</taxon>
    </lineage>
</organism>
<dbReference type="RefSeq" id="WP_058482764.1">
    <property type="nucleotide sequence ID" value="NZ_CAAAII010000002.1"/>
</dbReference>
<proteinExistence type="predicted"/>
<name>A0A0W0Z6A9_LEGSP</name>
<evidence type="ECO:0000313" key="4">
    <source>
        <dbReference type="Proteomes" id="UP000054877"/>
    </source>
</evidence>
<sequence length="140" mass="15577">MWLVFALLAALLWGFNYALAERILKDISVFTLLAMEMALGAVVFTILACFTSLKDDVHIMYTKPALGWIILAEVIVVTLASYFIVLSIRAKNATAAGIVELIYPLFTIFFTWLLFRENHVNSSVIIGGTFIFIGVLVLGR</sequence>
<keyword evidence="1" id="KW-1133">Transmembrane helix</keyword>
<feature type="transmembrane region" description="Helical" evidence="1">
    <location>
        <begin position="94"/>
        <end position="115"/>
    </location>
</feature>
<dbReference type="InterPro" id="IPR000620">
    <property type="entry name" value="EamA_dom"/>
</dbReference>
<dbReference type="SUPFAM" id="SSF103481">
    <property type="entry name" value="Multidrug resistance efflux transporter EmrE"/>
    <property type="match status" value="1"/>
</dbReference>
<feature type="transmembrane region" description="Helical" evidence="1">
    <location>
        <begin position="30"/>
        <end position="53"/>
    </location>
</feature>
<dbReference type="STRING" id="452.Lspi_0820"/>
<comment type="caution">
    <text evidence="3">The sequence shown here is derived from an EMBL/GenBank/DDBJ whole genome shotgun (WGS) entry which is preliminary data.</text>
</comment>
<evidence type="ECO:0000259" key="2">
    <source>
        <dbReference type="Pfam" id="PF00892"/>
    </source>
</evidence>
<accession>A0A0W0Z6A9</accession>
<reference evidence="3 4" key="1">
    <citation type="submission" date="2015-11" db="EMBL/GenBank/DDBJ databases">
        <title>Genomic analysis of 38 Legionella species identifies large and diverse effector repertoires.</title>
        <authorList>
            <person name="Burstein D."/>
            <person name="Amaro F."/>
            <person name="Zusman T."/>
            <person name="Lifshitz Z."/>
            <person name="Cohen O."/>
            <person name="Gilbert J.A."/>
            <person name="Pupko T."/>
            <person name="Shuman H.A."/>
            <person name="Segal G."/>
        </authorList>
    </citation>
    <scope>NUCLEOTIDE SEQUENCE [LARGE SCALE GENOMIC DNA]</scope>
    <source>
        <strain evidence="3 4">Mt.St.Helens-9</strain>
    </source>
</reference>
<gene>
    <name evidence="3" type="ORF">Lspi_0820</name>
</gene>
<dbReference type="PATRIC" id="fig|452.5.peg.898"/>
<dbReference type="InterPro" id="IPR037185">
    <property type="entry name" value="EmrE-like"/>
</dbReference>
<evidence type="ECO:0000313" key="3">
    <source>
        <dbReference type="EMBL" id="KTD64653.1"/>
    </source>
</evidence>
<dbReference type="GO" id="GO:0016020">
    <property type="term" value="C:membrane"/>
    <property type="evidence" value="ECO:0007669"/>
    <property type="project" value="InterPro"/>
</dbReference>
<protein>
    <submittedName>
        <fullName evidence="3">Transport protein</fullName>
    </submittedName>
</protein>
<keyword evidence="1" id="KW-0812">Transmembrane</keyword>
<keyword evidence="4" id="KW-1185">Reference proteome</keyword>
<dbReference type="Pfam" id="PF00892">
    <property type="entry name" value="EamA"/>
    <property type="match status" value="1"/>
</dbReference>
<dbReference type="AlphaFoldDB" id="A0A0W0Z6A9"/>
<dbReference type="OrthoDB" id="5568153at2"/>
<feature type="domain" description="EamA" evidence="2">
    <location>
        <begin position="2"/>
        <end position="138"/>
    </location>
</feature>
<dbReference type="EMBL" id="LNYX01000012">
    <property type="protein sequence ID" value="KTD64653.1"/>
    <property type="molecule type" value="Genomic_DNA"/>
</dbReference>
<feature type="transmembrane region" description="Helical" evidence="1">
    <location>
        <begin position="65"/>
        <end position="88"/>
    </location>
</feature>
<feature type="transmembrane region" description="Helical" evidence="1">
    <location>
        <begin position="122"/>
        <end position="139"/>
    </location>
</feature>
<dbReference type="Proteomes" id="UP000054877">
    <property type="component" value="Unassembled WGS sequence"/>
</dbReference>